<dbReference type="Pfam" id="PF00528">
    <property type="entry name" value="BPD_transp_1"/>
    <property type="match status" value="1"/>
</dbReference>
<dbReference type="GO" id="GO:0005886">
    <property type="term" value="C:plasma membrane"/>
    <property type="evidence" value="ECO:0007669"/>
    <property type="project" value="UniProtKB-SubCell"/>
</dbReference>
<dbReference type="OrthoDB" id="9782326at2"/>
<name>A0A0H1R7W1_9HYPH</name>
<dbReference type="PROSITE" id="PS50928">
    <property type="entry name" value="ABC_TM1"/>
    <property type="match status" value="1"/>
</dbReference>
<dbReference type="AlphaFoldDB" id="A0A0H1R7W1"/>
<evidence type="ECO:0000259" key="8">
    <source>
        <dbReference type="PROSITE" id="PS50928"/>
    </source>
</evidence>
<feature type="domain" description="ABC transmembrane type-1" evidence="8">
    <location>
        <begin position="74"/>
        <end position="299"/>
    </location>
</feature>
<gene>
    <name evidence="9" type="ORF">AA309_21865</name>
</gene>
<dbReference type="InterPro" id="IPR000515">
    <property type="entry name" value="MetI-like"/>
</dbReference>
<feature type="transmembrane region" description="Helical" evidence="7">
    <location>
        <begin position="166"/>
        <end position="188"/>
    </location>
</feature>
<dbReference type="PATRIC" id="fig|1225564.3.peg.5740"/>
<comment type="similarity">
    <text evidence="7">Belongs to the binding-protein-dependent transport system permease family.</text>
</comment>
<accession>A0A0H1R7W1</accession>
<evidence type="ECO:0000256" key="3">
    <source>
        <dbReference type="ARBA" id="ARBA00022475"/>
    </source>
</evidence>
<keyword evidence="2 7" id="KW-0813">Transport</keyword>
<comment type="subcellular location">
    <subcellularLocation>
        <location evidence="1 7">Cell membrane</location>
        <topology evidence="1 7">Multi-pass membrane protein</topology>
    </subcellularLocation>
</comment>
<proteinExistence type="inferred from homology"/>
<dbReference type="InterPro" id="IPR035906">
    <property type="entry name" value="MetI-like_sf"/>
</dbReference>
<feature type="transmembrane region" description="Helical" evidence="7">
    <location>
        <begin position="16"/>
        <end position="45"/>
    </location>
</feature>
<protein>
    <submittedName>
        <fullName evidence="9">Sugar ABC transporter permease</fullName>
    </submittedName>
</protein>
<evidence type="ECO:0000256" key="5">
    <source>
        <dbReference type="ARBA" id="ARBA00022989"/>
    </source>
</evidence>
<dbReference type="InterPro" id="IPR051393">
    <property type="entry name" value="ABC_transporter_permease"/>
</dbReference>
<keyword evidence="5 7" id="KW-1133">Transmembrane helix</keyword>
<feature type="transmembrane region" description="Helical" evidence="7">
    <location>
        <begin position="278"/>
        <end position="303"/>
    </location>
</feature>
<keyword evidence="4 7" id="KW-0812">Transmembrane</keyword>
<organism evidence="9 10">
    <name type="scientific">Microvirga vignae</name>
    <dbReference type="NCBI Taxonomy" id="1225564"/>
    <lineage>
        <taxon>Bacteria</taxon>
        <taxon>Pseudomonadati</taxon>
        <taxon>Pseudomonadota</taxon>
        <taxon>Alphaproteobacteria</taxon>
        <taxon>Hyphomicrobiales</taxon>
        <taxon>Methylobacteriaceae</taxon>
        <taxon>Microvirga</taxon>
    </lineage>
</organism>
<dbReference type="SUPFAM" id="SSF161098">
    <property type="entry name" value="MetI-like"/>
    <property type="match status" value="1"/>
</dbReference>
<evidence type="ECO:0000256" key="2">
    <source>
        <dbReference type="ARBA" id="ARBA00022448"/>
    </source>
</evidence>
<comment type="caution">
    <text evidence="9">The sequence shown here is derived from an EMBL/GenBank/DDBJ whole genome shotgun (WGS) entry which is preliminary data.</text>
</comment>
<dbReference type="CDD" id="cd06261">
    <property type="entry name" value="TM_PBP2"/>
    <property type="match status" value="1"/>
</dbReference>
<dbReference type="Proteomes" id="UP000035489">
    <property type="component" value="Unassembled WGS sequence"/>
</dbReference>
<sequence>MPVSPKQARTLKHRSWVAFLVVPPVVFMSLFVVYPILSAFAYAFYEWRGLARGEFVGLANFKEVLLGATMAPTVWNAFLHNVYALVALMIIQNGGGFFLAWLLYKEPFGFRFHRVAVFVPVVLSTIIVGFLWKLFLNPNFGIINQAIYSIGLDSWAKPWLGDSSTALGALILANAWHFVGFPTLVYLAGMQRIPSEIIEAARLDGTTEWQLLKNIVWPLVAPSTTILFTLLFIGAFNWFEIPYVMVGLDGSPFGSTDVLGLVFYRTAFGNQSASIQNFGLGSALATLIFLFIVVFASMLTLWLRRREIQF</sequence>
<feature type="transmembrane region" description="Helical" evidence="7">
    <location>
        <begin position="215"/>
        <end position="239"/>
    </location>
</feature>
<dbReference type="PANTHER" id="PTHR30193:SF37">
    <property type="entry name" value="INNER MEMBRANE ABC TRANSPORTER PERMEASE PROTEIN YCJO"/>
    <property type="match status" value="1"/>
</dbReference>
<dbReference type="Gene3D" id="1.10.3720.10">
    <property type="entry name" value="MetI-like"/>
    <property type="match status" value="1"/>
</dbReference>
<evidence type="ECO:0000256" key="7">
    <source>
        <dbReference type="RuleBase" id="RU363032"/>
    </source>
</evidence>
<feature type="transmembrane region" description="Helical" evidence="7">
    <location>
        <begin position="115"/>
        <end position="135"/>
    </location>
</feature>
<keyword evidence="3" id="KW-1003">Cell membrane</keyword>
<evidence type="ECO:0000313" key="9">
    <source>
        <dbReference type="EMBL" id="KLK91159.1"/>
    </source>
</evidence>
<evidence type="ECO:0000256" key="6">
    <source>
        <dbReference type="ARBA" id="ARBA00023136"/>
    </source>
</evidence>
<evidence type="ECO:0000256" key="1">
    <source>
        <dbReference type="ARBA" id="ARBA00004651"/>
    </source>
</evidence>
<dbReference type="GO" id="GO:0055085">
    <property type="term" value="P:transmembrane transport"/>
    <property type="evidence" value="ECO:0007669"/>
    <property type="project" value="InterPro"/>
</dbReference>
<dbReference type="EMBL" id="LCYG01000060">
    <property type="protein sequence ID" value="KLK91159.1"/>
    <property type="molecule type" value="Genomic_DNA"/>
</dbReference>
<feature type="transmembrane region" description="Helical" evidence="7">
    <location>
        <begin position="82"/>
        <end position="103"/>
    </location>
</feature>
<dbReference type="STRING" id="1225564.AA309_21865"/>
<evidence type="ECO:0000256" key="4">
    <source>
        <dbReference type="ARBA" id="ARBA00022692"/>
    </source>
</evidence>
<dbReference type="PANTHER" id="PTHR30193">
    <property type="entry name" value="ABC TRANSPORTER PERMEASE PROTEIN"/>
    <property type="match status" value="1"/>
</dbReference>
<keyword evidence="6 7" id="KW-0472">Membrane</keyword>
<keyword evidence="10" id="KW-1185">Reference proteome</keyword>
<reference evidence="9 10" key="1">
    <citation type="submission" date="2015-05" db="EMBL/GenBank/DDBJ databases">
        <title>Draft genome sequence of Microvirga vignae strain BR3299, a novel nitrogen fixing bacteria isolated from Brazil semi-aired region.</title>
        <authorList>
            <person name="Zilli J.E."/>
            <person name="Passos S.R."/>
            <person name="Leite J."/>
            <person name="Baldani J.I."/>
            <person name="Xavier G.R."/>
            <person name="Rumjaneck N.G."/>
            <person name="Simoes-Araujo J.L."/>
        </authorList>
    </citation>
    <scope>NUCLEOTIDE SEQUENCE [LARGE SCALE GENOMIC DNA]</scope>
    <source>
        <strain evidence="9 10">BR3299</strain>
    </source>
</reference>
<evidence type="ECO:0000313" key="10">
    <source>
        <dbReference type="Proteomes" id="UP000035489"/>
    </source>
</evidence>